<evidence type="ECO:0000313" key="2">
    <source>
        <dbReference type="Proteomes" id="UP001156641"/>
    </source>
</evidence>
<sequence>MCQRDLSKVMAWLGKDECRLAMSMPSQRVGQSGMRTVLHGPFPSYKRELVRQPAGTEITFVPYVREGDGE</sequence>
<dbReference type="EMBL" id="BSOS01000068">
    <property type="protein sequence ID" value="GLR67838.1"/>
    <property type="molecule type" value="Genomic_DNA"/>
</dbReference>
<keyword evidence="2" id="KW-1185">Reference proteome</keyword>
<evidence type="ECO:0000313" key="1">
    <source>
        <dbReference type="EMBL" id="GLR67838.1"/>
    </source>
</evidence>
<organism evidence="1 2">
    <name type="scientific">Acidocella aquatica</name>
    <dbReference type="NCBI Taxonomy" id="1922313"/>
    <lineage>
        <taxon>Bacteria</taxon>
        <taxon>Pseudomonadati</taxon>
        <taxon>Pseudomonadota</taxon>
        <taxon>Alphaproteobacteria</taxon>
        <taxon>Acetobacterales</taxon>
        <taxon>Acidocellaceae</taxon>
        <taxon>Acidocella</taxon>
    </lineage>
</organism>
<dbReference type="Proteomes" id="UP001156641">
    <property type="component" value="Unassembled WGS sequence"/>
</dbReference>
<accession>A0ABQ6A869</accession>
<protein>
    <submittedName>
        <fullName evidence="1">Uncharacterized protein</fullName>
    </submittedName>
</protein>
<reference evidence="2" key="1">
    <citation type="journal article" date="2019" name="Int. J. Syst. Evol. Microbiol.">
        <title>The Global Catalogue of Microorganisms (GCM) 10K type strain sequencing project: providing services to taxonomists for standard genome sequencing and annotation.</title>
        <authorList>
            <consortium name="The Broad Institute Genomics Platform"/>
            <consortium name="The Broad Institute Genome Sequencing Center for Infectious Disease"/>
            <person name="Wu L."/>
            <person name="Ma J."/>
        </authorList>
    </citation>
    <scope>NUCLEOTIDE SEQUENCE [LARGE SCALE GENOMIC DNA]</scope>
    <source>
        <strain evidence="2">NBRC 112502</strain>
    </source>
</reference>
<comment type="caution">
    <text evidence="1">The sequence shown here is derived from an EMBL/GenBank/DDBJ whole genome shotgun (WGS) entry which is preliminary data.</text>
</comment>
<name>A0ABQ6A869_9PROT</name>
<proteinExistence type="predicted"/>
<gene>
    <name evidence="1" type="ORF">GCM10010909_25190</name>
</gene>